<dbReference type="Proteomes" id="UP000886819">
    <property type="component" value="Unassembled WGS sequence"/>
</dbReference>
<dbReference type="GO" id="GO:1901135">
    <property type="term" value="P:carbohydrate derivative metabolic process"/>
    <property type="evidence" value="ECO:0007669"/>
    <property type="project" value="InterPro"/>
</dbReference>
<dbReference type="InterPro" id="IPR001347">
    <property type="entry name" value="SIS_dom"/>
</dbReference>
<dbReference type="PANTHER" id="PTHR30390:SF7">
    <property type="entry name" value="PHOSPHOHEPTOSE ISOMERASE"/>
    <property type="match status" value="1"/>
</dbReference>
<evidence type="ECO:0000313" key="2">
    <source>
        <dbReference type="EMBL" id="HIQ63431.1"/>
    </source>
</evidence>
<sequence>MDAIEAYFTNLSRLLEKTLRSQRNAMEESARRIANAIRNGGMVYTFGTGHGHLLALEVFYRAGGLACVCPMLEEALMLHRSAAGSSLQERDDRWVDILLEKYPVAPGDVCIVASNSGRNAVPVLLAQRLRAQGTCVIALTSLAHSAAVAPRNRAGLRLYETADIVLDNGGTPGDASFRAADGSMVGPTSTAVGAAILQAIVCRVKELALAEGFAADFFQSSNMDGGDAWNARLLERYRARVPGLA</sequence>
<reference evidence="2" key="1">
    <citation type="submission" date="2020-10" db="EMBL/GenBank/DDBJ databases">
        <authorList>
            <person name="Gilroy R."/>
        </authorList>
    </citation>
    <scope>NUCLEOTIDE SEQUENCE</scope>
    <source>
        <strain evidence="2">ChiHile30-977</strain>
    </source>
</reference>
<proteinExistence type="predicted"/>
<accession>A0A9D0YWC3</accession>
<dbReference type="GO" id="GO:0097367">
    <property type="term" value="F:carbohydrate derivative binding"/>
    <property type="evidence" value="ECO:0007669"/>
    <property type="project" value="InterPro"/>
</dbReference>
<dbReference type="NCBIfam" id="NF002805">
    <property type="entry name" value="PRK02947.1"/>
    <property type="match status" value="1"/>
</dbReference>
<gene>
    <name evidence="2" type="ORF">IAA66_07575</name>
</gene>
<name>A0A9D0YWC3_9FIRM</name>
<dbReference type="Pfam" id="PF13580">
    <property type="entry name" value="SIS_2"/>
    <property type="match status" value="1"/>
</dbReference>
<comment type="caution">
    <text evidence="2">The sequence shown here is derived from an EMBL/GenBank/DDBJ whole genome shotgun (WGS) entry which is preliminary data.</text>
</comment>
<evidence type="ECO:0000259" key="1">
    <source>
        <dbReference type="PROSITE" id="PS51464"/>
    </source>
</evidence>
<dbReference type="Gene3D" id="3.40.50.10490">
    <property type="entry name" value="Glucose-6-phosphate isomerase like protein, domain 1"/>
    <property type="match status" value="1"/>
</dbReference>
<dbReference type="PANTHER" id="PTHR30390">
    <property type="entry name" value="SEDOHEPTULOSE 7-PHOSPHATE ISOMERASE / DNAA INITIATOR-ASSOCIATING FACTOR FOR REPLICATION INITIATION"/>
    <property type="match status" value="1"/>
</dbReference>
<dbReference type="PROSITE" id="PS51464">
    <property type="entry name" value="SIS"/>
    <property type="match status" value="1"/>
</dbReference>
<dbReference type="InterPro" id="IPR035472">
    <property type="entry name" value="RpiR-like_SIS"/>
</dbReference>
<dbReference type="InterPro" id="IPR050099">
    <property type="entry name" value="SIS_GmhA/DiaA_subfam"/>
</dbReference>
<dbReference type="SUPFAM" id="SSF53697">
    <property type="entry name" value="SIS domain"/>
    <property type="match status" value="1"/>
</dbReference>
<feature type="domain" description="SIS" evidence="1">
    <location>
        <begin position="33"/>
        <end position="218"/>
    </location>
</feature>
<evidence type="ECO:0000313" key="3">
    <source>
        <dbReference type="Proteomes" id="UP000886819"/>
    </source>
</evidence>
<reference evidence="2" key="2">
    <citation type="journal article" date="2021" name="PeerJ">
        <title>Extensive microbial diversity within the chicken gut microbiome revealed by metagenomics and culture.</title>
        <authorList>
            <person name="Gilroy R."/>
            <person name="Ravi A."/>
            <person name="Getino M."/>
            <person name="Pursley I."/>
            <person name="Horton D.L."/>
            <person name="Alikhan N.F."/>
            <person name="Baker D."/>
            <person name="Gharbi K."/>
            <person name="Hall N."/>
            <person name="Watson M."/>
            <person name="Adriaenssens E.M."/>
            <person name="Foster-Nyarko E."/>
            <person name="Jarju S."/>
            <person name="Secka A."/>
            <person name="Antonio M."/>
            <person name="Oren A."/>
            <person name="Chaudhuri R.R."/>
            <person name="La Ragione R."/>
            <person name="Hildebrand F."/>
            <person name="Pallen M.J."/>
        </authorList>
    </citation>
    <scope>NUCLEOTIDE SEQUENCE</scope>
    <source>
        <strain evidence="2">ChiHile30-977</strain>
    </source>
</reference>
<organism evidence="2 3">
    <name type="scientific">Candidatus Avichristensenella intestinipullorum</name>
    <dbReference type="NCBI Taxonomy" id="2840693"/>
    <lineage>
        <taxon>Bacteria</taxon>
        <taxon>Bacillati</taxon>
        <taxon>Bacillota</taxon>
        <taxon>Clostridia</taxon>
        <taxon>Candidatus Avichristensenella</taxon>
    </lineage>
</organism>
<protein>
    <submittedName>
        <fullName evidence="2">SIS domain-containing protein</fullName>
    </submittedName>
</protein>
<dbReference type="CDD" id="cd05013">
    <property type="entry name" value="SIS_RpiR"/>
    <property type="match status" value="1"/>
</dbReference>
<dbReference type="EMBL" id="DVFI01000103">
    <property type="protein sequence ID" value="HIQ63431.1"/>
    <property type="molecule type" value="Genomic_DNA"/>
</dbReference>
<dbReference type="AlphaFoldDB" id="A0A9D0YWC3"/>
<dbReference type="InterPro" id="IPR046348">
    <property type="entry name" value="SIS_dom_sf"/>
</dbReference>